<sequence length="71" mass="7948">MGDLYGFFFSLQAAGISVVAVYDLGSSVNKRGLLASFRGSQLRLKRAIFWLITNGQHTQKRLPEEALYINI</sequence>
<keyword evidence="2" id="KW-1185">Reference proteome</keyword>
<evidence type="ECO:0000313" key="2">
    <source>
        <dbReference type="Proteomes" id="UP000185999"/>
    </source>
</evidence>
<name>A0A1N7J009_9GAMM</name>
<accession>A0A1N7J009</accession>
<dbReference type="Proteomes" id="UP000185999">
    <property type="component" value="Unassembled WGS sequence"/>
</dbReference>
<organism evidence="1 2">
    <name type="scientific">Neptunomonas antarctica</name>
    <dbReference type="NCBI Taxonomy" id="619304"/>
    <lineage>
        <taxon>Bacteria</taxon>
        <taxon>Pseudomonadati</taxon>
        <taxon>Pseudomonadota</taxon>
        <taxon>Gammaproteobacteria</taxon>
        <taxon>Oceanospirillales</taxon>
        <taxon>Oceanospirillaceae</taxon>
        <taxon>Neptunomonas</taxon>
    </lineage>
</organism>
<dbReference type="AlphaFoldDB" id="A0A1N7J009"/>
<reference evidence="2" key="1">
    <citation type="submission" date="2017-01" db="EMBL/GenBank/DDBJ databases">
        <authorList>
            <person name="Varghese N."/>
            <person name="Submissions S."/>
        </authorList>
    </citation>
    <scope>NUCLEOTIDE SEQUENCE [LARGE SCALE GENOMIC DNA]</scope>
    <source>
        <strain evidence="2">DSM 22306</strain>
    </source>
</reference>
<dbReference type="EMBL" id="FTOE01000001">
    <property type="protein sequence ID" value="SIS42619.1"/>
    <property type="molecule type" value="Genomic_DNA"/>
</dbReference>
<protein>
    <submittedName>
        <fullName evidence="1">Uncharacterized protein</fullName>
    </submittedName>
</protein>
<gene>
    <name evidence="1" type="ORF">SAMN05421760_101398</name>
</gene>
<evidence type="ECO:0000313" key="1">
    <source>
        <dbReference type="EMBL" id="SIS42619.1"/>
    </source>
</evidence>
<proteinExistence type="predicted"/>